<protein>
    <submittedName>
        <fullName evidence="1">Uncharacterized protein</fullName>
    </submittedName>
</protein>
<reference evidence="1" key="1">
    <citation type="submission" date="2020-05" db="EMBL/GenBank/DDBJ databases">
        <title>WGS assembly of Panicum virgatum.</title>
        <authorList>
            <person name="Lovell J.T."/>
            <person name="Jenkins J."/>
            <person name="Shu S."/>
            <person name="Juenger T.E."/>
            <person name="Schmutz J."/>
        </authorList>
    </citation>
    <scope>NUCLEOTIDE SEQUENCE</scope>
    <source>
        <strain evidence="1">AP13</strain>
    </source>
</reference>
<comment type="caution">
    <text evidence="1">The sequence shown here is derived from an EMBL/GenBank/DDBJ whole genome shotgun (WGS) entry which is preliminary data.</text>
</comment>
<evidence type="ECO:0000313" key="2">
    <source>
        <dbReference type="Proteomes" id="UP000823388"/>
    </source>
</evidence>
<dbReference type="Proteomes" id="UP000823388">
    <property type="component" value="Chromosome 7K"/>
</dbReference>
<accession>A0A8T0QDS3</accession>
<keyword evidence="2" id="KW-1185">Reference proteome</keyword>
<name>A0A8T0QDS3_PANVG</name>
<sequence>MGKRFPGSIWAENGRRRGFHGRAVVLAAHWARRPCLGAGGSIPGRWAFWQCGEEVARVRAAVRARGWWGGAEGEGRRAHSNGEREVWAWRRSGGRSALGTGLLSSVEGSGEWRGAVLCKEGGVCSSARRGAGCRGARALLLAVAMVADRRARGRRWKRRMASTQPRQGDRAARVARVVGVYDGNGTAQQLAAWRWRARELGVCRGRLGLNGRQAVTGVLGRGLLRGTGVHASSPELRRRQSGAAACCALSETCGRRGRREEGER</sequence>
<dbReference type="AlphaFoldDB" id="A0A8T0QDS3"/>
<organism evidence="1 2">
    <name type="scientific">Panicum virgatum</name>
    <name type="common">Blackwell switchgrass</name>
    <dbReference type="NCBI Taxonomy" id="38727"/>
    <lineage>
        <taxon>Eukaryota</taxon>
        <taxon>Viridiplantae</taxon>
        <taxon>Streptophyta</taxon>
        <taxon>Embryophyta</taxon>
        <taxon>Tracheophyta</taxon>
        <taxon>Spermatophyta</taxon>
        <taxon>Magnoliopsida</taxon>
        <taxon>Liliopsida</taxon>
        <taxon>Poales</taxon>
        <taxon>Poaceae</taxon>
        <taxon>PACMAD clade</taxon>
        <taxon>Panicoideae</taxon>
        <taxon>Panicodae</taxon>
        <taxon>Paniceae</taxon>
        <taxon>Panicinae</taxon>
        <taxon>Panicum</taxon>
        <taxon>Panicum sect. Hiantes</taxon>
    </lineage>
</organism>
<evidence type="ECO:0000313" key="1">
    <source>
        <dbReference type="EMBL" id="KAG2570989.1"/>
    </source>
</evidence>
<proteinExistence type="predicted"/>
<gene>
    <name evidence="1" type="ORF">PVAP13_7KG024658</name>
</gene>
<dbReference type="EMBL" id="CM029049">
    <property type="protein sequence ID" value="KAG2570989.1"/>
    <property type="molecule type" value="Genomic_DNA"/>
</dbReference>